<dbReference type="AlphaFoldDB" id="A0ABD4SVU2"/>
<gene>
    <name evidence="1" type="ORF">LH440_16090</name>
</gene>
<name>A0ABD4SVU2_9NEIS</name>
<dbReference type="Pfam" id="PF09614">
    <property type="entry name" value="Cas_Csy2"/>
    <property type="match status" value="1"/>
</dbReference>
<sequence>MLATHNSKSLHSRYRQQAVRAELPESVPDTFICSKNVTGRRYWAMPTNAADVARFREAAAEQNETLPPSIPELTDGNLKQVLLPYRGSYVSATPVTSAKMLNRAWNALHGKPHYVHTVQPTPAAMANHGEAILLQSGRIRMFRRGVCNIKYPHSVKFTDRVVCVRADVQNMNISGGMLSVGWPALTAIGGTVHALERKIGERLQFAFGMKDPQWVEGAQKTIVNKSGAKSGDGRMPGKTHVHPGYTLEQVSGHAKIVLLLKTDGESVARLANAAKELTRIAGGVILSLGVSATRTAPKYPYLIDASPEMARTMSKTGIDAMDAAVQLYAGDGDWREGGWYSSVNNYMPSMSGYGFLHEPAIVEKTRDSCYRHAFVEPVFSMMCQGSFTDDCWFSRYEHDWGVSWGKTK</sequence>
<evidence type="ECO:0000313" key="1">
    <source>
        <dbReference type="EMBL" id="MCG9027386.1"/>
    </source>
</evidence>
<reference evidence="1 2" key="1">
    <citation type="submission" date="2021-10" db="EMBL/GenBank/DDBJ databases">
        <title>Whole-genome sequencing analysis of Laribacter hongkongensis: virulence gene profiles, carbohydrate-active enzyme prediction, and antimicrobial resistance characterization.</title>
        <authorList>
            <person name="Yuan P."/>
            <person name="Zhan Y."/>
            <person name="Chen D."/>
        </authorList>
    </citation>
    <scope>NUCLEOTIDE SEQUENCE [LARGE SCALE GENOMIC DNA]</scope>
    <source>
        <strain evidence="1 2">W67</strain>
    </source>
</reference>
<dbReference type="EMBL" id="JAJAXM010000057">
    <property type="protein sequence ID" value="MCG9027386.1"/>
    <property type="molecule type" value="Genomic_DNA"/>
</dbReference>
<accession>A0ABD4SVU2</accession>
<evidence type="ECO:0000313" key="2">
    <source>
        <dbReference type="Proteomes" id="UP001200247"/>
    </source>
</evidence>
<proteinExistence type="predicted"/>
<organism evidence="1 2">
    <name type="scientific">Laribacter hongkongensis</name>
    <dbReference type="NCBI Taxonomy" id="168471"/>
    <lineage>
        <taxon>Bacteria</taxon>
        <taxon>Pseudomonadati</taxon>
        <taxon>Pseudomonadota</taxon>
        <taxon>Betaproteobacteria</taxon>
        <taxon>Neisseriales</taxon>
        <taxon>Aquaspirillaceae</taxon>
        <taxon>Laribacter</taxon>
    </lineage>
</organism>
<dbReference type="RefSeq" id="WP_239894667.1">
    <property type="nucleotide sequence ID" value="NZ_JAJAXM010000057.1"/>
</dbReference>
<comment type="caution">
    <text evidence="1">The sequence shown here is derived from an EMBL/GenBank/DDBJ whole genome shotgun (WGS) entry which is preliminary data.</text>
</comment>
<dbReference type="InterPro" id="IPR013398">
    <property type="entry name" value="CRISPR-assoc_prot_Csy2"/>
</dbReference>
<protein>
    <submittedName>
        <fullName evidence="1">Uncharacterized protein</fullName>
    </submittedName>
</protein>
<dbReference type="Proteomes" id="UP001200247">
    <property type="component" value="Unassembled WGS sequence"/>
</dbReference>